<proteinExistence type="predicted"/>
<sequence length="92" mass="10810">MRDGTISLVPSPLTGRDEGHHEGHPPSPFREHYEFRDWDIVSFFHLHAWCLIAMNRMLNDVYRLPGQDPASSSEYDRSNKGEAREFSRRIWP</sequence>
<feature type="compositionally biased region" description="Basic and acidic residues" evidence="1">
    <location>
        <begin position="74"/>
        <end position="92"/>
    </location>
</feature>
<feature type="compositionally biased region" description="Basic and acidic residues" evidence="1">
    <location>
        <begin position="15"/>
        <end position="26"/>
    </location>
</feature>
<evidence type="ECO:0000256" key="1">
    <source>
        <dbReference type="SAM" id="MobiDB-lite"/>
    </source>
</evidence>
<evidence type="ECO:0000313" key="3">
    <source>
        <dbReference type="Proteomes" id="UP001392437"/>
    </source>
</evidence>
<reference evidence="2 3" key="1">
    <citation type="submission" date="2023-01" db="EMBL/GenBank/DDBJ databases">
        <title>Analysis of 21 Apiospora genomes using comparative genomics revels a genus with tremendous synthesis potential of carbohydrate active enzymes and secondary metabolites.</title>
        <authorList>
            <person name="Sorensen T."/>
        </authorList>
    </citation>
    <scope>NUCLEOTIDE SEQUENCE [LARGE SCALE GENOMIC DNA]</scope>
    <source>
        <strain evidence="2 3">CBS 117206</strain>
    </source>
</reference>
<organism evidence="2 3">
    <name type="scientific">Apiospora kogelbergensis</name>
    <dbReference type="NCBI Taxonomy" id="1337665"/>
    <lineage>
        <taxon>Eukaryota</taxon>
        <taxon>Fungi</taxon>
        <taxon>Dikarya</taxon>
        <taxon>Ascomycota</taxon>
        <taxon>Pezizomycotina</taxon>
        <taxon>Sordariomycetes</taxon>
        <taxon>Xylariomycetidae</taxon>
        <taxon>Amphisphaeriales</taxon>
        <taxon>Apiosporaceae</taxon>
        <taxon>Apiospora</taxon>
    </lineage>
</organism>
<feature type="region of interest" description="Disordered" evidence="1">
    <location>
        <begin position="67"/>
        <end position="92"/>
    </location>
</feature>
<comment type="caution">
    <text evidence="2">The sequence shown here is derived from an EMBL/GenBank/DDBJ whole genome shotgun (WGS) entry which is preliminary data.</text>
</comment>
<dbReference type="EMBL" id="JAQQWP010000004">
    <property type="protein sequence ID" value="KAK8120330.1"/>
    <property type="molecule type" value="Genomic_DNA"/>
</dbReference>
<dbReference type="Proteomes" id="UP001392437">
    <property type="component" value="Unassembled WGS sequence"/>
</dbReference>
<evidence type="ECO:0000313" key="2">
    <source>
        <dbReference type="EMBL" id="KAK8120330.1"/>
    </source>
</evidence>
<keyword evidence="3" id="KW-1185">Reference proteome</keyword>
<dbReference type="AlphaFoldDB" id="A0AAW0QZE4"/>
<gene>
    <name evidence="2" type="ORF">PG999_004450</name>
</gene>
<accession>A0AAW0QZE4</accession>
<protein>
    <submittedName>
        <fullName evidence="2">Uncharacterized protein</fullName>
    </submittedName>
</protein>
<feature type="region of interest" description="Disordered" evidence="1">
    <location>
        <begin position="1"/>
        <end position="26"/>
    </location>
</feature>
<name>A0AAW0QZE4_9PEZI</name>